<reference evidence="1" key="1">
    <citation type="journal article" date="2020" name="Nature">
        <title>Giant virus diversity and host interactions through global metagenomics.</title>
        <authorList>
            <person name="Schulz F."/>
            <person name="Roux S."/>
            <person name="Paez-Espino D."/>
            <person name="Jungbluth S."/>
            <person name="Walsh D.A."/>
            <person name="Denef V.J."/>
            <person name="McMahon K.D."/>
            <person name="Konstantinidis K.T."/>
            <person name="Eloe-Fadrosh E.A."/>
            <person name="Kyrpides N.C."/>
            <person name="Woyke T."/>
        </authorList>
    </citation>
    <scope>NUCLEOTIDE SEQUENCE</scope>
    <source>
        <strain evidence="1">GVMAG-M-3300020727-4</strain>
    </source>
</reference>
<dbReference type="EMBL" id="MN739403">
    <property type="protein sequence ID" value="QHT02916.1"/>
    <property type="molecule type" value="Genomic_DNA"/>
</dbReference>
<dbReference type="AlphaFoldDB" id="A0A6C0CDU3"/>
<accession>A0A6C0CDU3</accession>
<name>A0A6C0CDU3_9ZZZZ</name>
<protein>
    <submittedName>
        <fullName evidence="1">Uncharacterized protein</fullName>
    </submittedName>
</protein>
<sequence>MPLLTSLQIYQEFLRNHIKDYKENSAIYEQYLKEYYALGRSPSSKCITDTQINIKKNSQEIMKANKELEIITDKINFILKVRENENHLKEHNEILKLLKKSIETQQKHLIAVSVISVISIMMNIFNLSF</sequence>
<organism evidence="1">
    <name type="scientific">viral metagenome</name>
    <dbReference type="NCBI Taxonomy" id="1070528"/>
    <lineage>
        <taxon>unclassified sequences</taxon>
        <taxon>metagenomes</taxon>
        <taxon>organismal metagenomes</taxon>
    </lineage>
</organism>
<proteinExistence type="predicted"/>
<evidence type="ECO:0000313" key="1">
    <source>
        <dbReference type="EMBL" id="QHT02916.1"/>
    </source>
</evidence>